<dbReference type="Pfam" id="PF22486">
    <property type="entry name" value="MATH_2"/>
    <property type="match status" value="1"/>
</dbReference>
<dbReference type="Gene3D" id="3.30.710.10">
    <property type="entry name" value="Potassium Channel Kv1.1, Chain A"/>
    <property type="match status" value="1"/>
</dbReference>
<name>A0A8T0QUX5_PANVG</name>
<dbReference type="InterPro" id="IPR008974">
    <property type="entry name" value="TRAF-like"/>
</dbReference>
<feature type="region of interest" description="Disordered" evidence="3">
    <location>
        <begin position="341"/>
        <end position="378"/>
    </location>
</feature>
<dbReference type="InterPro" id="IPR011333">
    <property type="entry name" value="SKP1/BTB/POZ_sf"/>
</dbReference>
<evidence type="ECO:0000256" key="3">
    <source>
        <dbReference type="SAM" id="MobiDB-lite"/>
    </source>
</evidence>
<feature type="domain" description="MATH" evidence="5">
    <location>
        <begin position="27"/>
        <end position="156"/>
    </location>
</feature>
<dbReference type="InterPro" id="IPR056423">
    <property type="entry name" value="BACK_BPM_SPOP"/>
</dbReference>
<organism evidence="6 7">
    <name type="scientific">Panicum virgatum</name>
    <name type="common">Blackwell switchgrass</name>
    <dbReference type="NCBI Taxonomy" id="38727"/>
    <lineage>
        <taxon>Eukaryota</taxon>
        <taxon>Viridiplantae</taxon>
        <taxon>Streptophyta</taxon>
        <taxon>Embryophyta</taxon>
        <taxon>Tracheophyta</taxon>
        <taxon>Spermatophyta</taxon>
        <taxon>Magnoliopsida</taxon>
        <taxon>Liliopsida</taxon>
        <taxon>Poales</taxon>
        <taxon>Poaceae</taxon>
        <taxon>PACMAD clade</taxon>
        <taxon>Panicoideae</taxon>
        <taxon>Panicodae</taxon>
        <taxon>Paniceae</taxon>
        <taxon>Panicinae</taxon>
        <taxon>Panicum</taxon>
        <taxon>Panicum sect. Hiantes</taxon>
    </lineage>
</organism>
<dbReference type="EMBL" id="CM029048">
    <property type="protein sequence ID" value="KAG2576878.1"/>
    <property type="molecule type" value="Genomic_DNA"/>
</dbReference>
<proteinExistence type="inferred from homology"/>
<dbReference type="CDD" id="cd18280">
    <property type="entry name" value="BTB_POZ_BPM_plant"/>
    <property type="match status" value="1"/>
</dbReference>
<evidence type="ECO:0000259" key="5">
    <source>
        <dbReference type="PROSITE" id="PS50144"/>
    </source>
</evidence>
<protein>
    <submittedName>
        <fullName evidence="6">Uncharacterized protein</fullName>
    </submittedName>
</protein>
<comment type="caution">
    <text evidence="6">The sequence shown here is derived from an EMBL/GenBank/DDBJ whole genome shotgun (WGS) entry which is preliminary data.</text>
</comment>
<dbReference type="SUPFAM" id="SSF49599">
    <property type="entry name" value="TRAF domain-like"/>
    <property type="match status" value="1"/>
</dbReference>
<dbReference type="InterPro" id="IPR045005">
    <property type="entry name" value="BPM1-6"/>
</dbReference>
<evidence type="ECO:0000313" key="6">
    <source>
        <dbReference type="EMBL" id="KAG2576878.1"/>
    </source>
</evidence>
<dbReference type="Pfam" id="PF00651">
    <property type="entry name" value="BTB"/>
    <property type="match status" value="1"/>
</dbReference>
<gene>
    <name evidence="6" type="ORF">PVAP13_6NG150380</name>
</gene>
<sequence>MSSSPASWDCDGSGSASTTFAVKETGWHVFQAEYSEFNGIGAMRHIKSSTFFVGGHSWLITFFPDGLSEDVNKDWICFGLHLEKRGATGSGVGGREVTVLAKFSLLDEAGDPSYTKADKFTFARTFESLALQRFIRRKEFESSYVRDGRFSVRCDLSVVEKVCTEVLVPPPELHRHLADLLASGIGSDVTLEVGEEEFKAHKSMLAARSPVFKVEFFGGPLMENTGDRAKIDDMEPRVFKALLGFIYTDSLPEIEPTERVVMAQHLLVAADKYDIQRLKSICEYILCTYLNASVAATTLVLAEQHRCHRLKEACLRILKSPDNKVALGRWARSGAMVDLGMGCPTRRTRPNPPENSPTRPDPKSLMGGLGSKFLTRYD</sequence>
<comment type="similarity">
    <text evidence="2">Belongs to the Tdpoz family.</text>
</comment>
<feature type="domain" description="BTB" evidence="4">
    <location>
        <begin position="187"/>
        <end position="255"/>
    </location>
</feature>
<dbReference type="SMART" id="SM00225">
    <property type="entry name" value="BTB"/>
    <property type="match status" value="1"/>
</dbReference>
<dbReference type="Pfam" id="PF24570">
    <property type="entry name" value="BACK_BPM_SPOP"/>
    <property type="match status" value="1"/>
</dbReference>
<keyword evidence="7" id="KW-1185">Reference proteome</keyword>
<evidence type="ECO:0000256" key="2">
    <source>
        <dbReference type="ARBA" id="ARBA00010846"/>
    </source>
</evidence>
<dbReference type="Gene3D" id="2.60.210.10">
    <property type="entry name" value="Apoptosis, Tumor Necrosis Factor Receptor Associated Protein 2, Chain A"/>
    <property type="match status" value="1"/>
</dbReference>
<dbReference type="PROSITE" id="PS50144">
    <property type="entry name" value="MATH"/>
    <property type="match status" value="1"/>
</dbReference>
<accession>A0A8T0QUX5</accession>
<dbReference type="SUPFAM" id="SSF54695">
    <property type="entry name" value="POZ domain"/>
    <property type="match status" value="1"/>
</dbReference>
<comment type="pathway">
    <text evidence="1">Protein modification; protein ubiquitination.</text>
</comment>
<dbReference type="InterPro" id="IPR002083">
    <property type="entry name" value="MATH/TRAF_dom"/>
</dbReference>
<dbReference type="Proteomes" id="UP000823388">
    <property type="component" value="Chromosome 6N"/>
</dbReference>
<dbReference type="PANTHER" id="PTHR26379:SF296">
    <property type="entry name" value="BTB DOMAIN-CONTAINING PROTEIN"/>
    <property type="match status" value="1"/>
</dbReference>
<dbReference type="PROSITE" id="PS50097">
    <property type="entry name" value="BTB"/>
    <property type="match status" value="1"/>
</dbReference>
<reference evidence="6" key="1">
    <citation type="submission" date="2020-05" db="EMBL/GenBank/DDBJ databases">
        <title>WGS assembly of Panicum virgatum.</title>
        <authorList>
            <person name="Lovell J.T."/>
            <person name="Jenkins J."/>
            <person name="Shu S."/>
            <person name="Juenger T.E."/>
            <person name="Schmutz J."/>
        </authorList>
    </citation>
    <scope>NUCLEOTIDE SEQUENCE</scope>
    <source>
        <strain evidence="6">AP13</strain>
    </source>
</reference>
<evidence type="ECO:0000256" key="1">
    <source>
        <dbReference type="ARBA" id="ARBA00004906"/>
    </source>
</evidence>
<dbReference type="CDD" id="cd00121">
    <property type="entry name" value="MATH"/>
    <property type="match status" value="1"/>
</dbReference>
<dbReference type="PANTHER" id="PTHR26379">
    <property type="entry name" value="BTB/POZ AND MATH DOMAIN-CONTAINING PROTEIN 1"/>
    <property type="match status" value="1"/>
</dbReference>
<dbReference type="AlphaFoldDB" id="A0A8T0QUX5"/>
<dbReference type="InterPro" id="IPR000210">
    <property type="entry name" value="BTB/POZ_dom"/>
</dbReference>
<evidence type="ECO:0000259" key="4">
    <source>
        <dbReference type="PROSITE" id="PS50097"/>
    </source>
</evidence>
<dbReference type="GO" id="GO:0016567">
    <property type="term" value="P:protein ubiquitination"/>
    <property type="evidence" value="ECO:0007669"/>
    <property type="project" value="InterPro"/>
</dbReference>
<evidence type="ECO:0000313" key="7">
    <source>
        <dbReference type="Proteomes" id="UP000823388"/>
    </source>
</evidence>